<evidence type="ECO:0000256" key="5">
    <source>
        <dbReference type="ARBA" id="ARBA00022833"/>
    </source>
</evidence>
<dbReference type="InterPro" id="IPR050331">
    <property type="entry name" value="Zinc_finger"/>
</dbReference>
<evidence type="ECO:0000256" key="1">
    <source>
        <dbReference type="ARBA" id="ARBA00004123"/>
    </source>
</evidence>
<feature type="domain" description="C2H2-type" evidence="9">
    <location>
        <begin position="217"/>
        <end position="244"/>
    </location>
</feature>
<evidence type="ECO:0000256" key="7">
    <source>
        <dbReference type="PROSITE-ProRule" id="PRU00042"/>
    </source>
</evidence>
<keyword evidence="5" id="KW-0862">Zinc</keyword>
<feature type="compositionally biased region" description="Polar residues" evidence="8">
    <location>
        <begin position="356"/>
        <end position="366"/>
    </location>
</feature>
<feature type="region of interest" description="Disordered" evidence="8">
    <location>
        <begin position="352"/>
        <end position="408"/>
    </location>
</feature>
<dbReference type="OrthoDB" id="427030at2759"/>
<dbReference type="GO" id="GO:0005634">
    <property type="term" value="C:nucleus"/>
    <property type="evidence" value="ECO:0007669"/>
    <property type="project" value="UniProtKB-SubCell"/>
</dbReference>
<dbReference type="SUPFAM" id="SSF57667">
    <property type="entry name" value="beta-beta-alpha zinc fingers"/>
    <property type="match status" value="3"/>
</dbReference>
<keyword evidence="6" id="KW-0539">Nucleus</keyword>
<comment type="caution">
    <text evidence="10">The sequence shown here is derived from an EMBL/GenBank/DDBJ whole genome shotgun (WGS) entry which is preliminary data.</text>
</comment>
<feature type="domain" description="C2H2-type" evidence="9">
    <location>
        <begin position="161"/>
        <end position="188"/>
    </location>
</feature>
<feature type="compositionally biased region" description="Low complexity" evidence="8">
    <location>
        <begin position="100"/>
        <end position="112"/>
    </location>
</feature>
<dbReference type="InterPro" id="IPR036236">
    <property type="entry name" value="Znf_C2H2_sf"/>
</dbReference>
<gene>
    <name evidence="10" type="ORF">MENT_LOCUS24635</name>
</gene>
<protein>
    <recommendedName>
        <fullName evidence="9">C2H2-type domain-containing protein</fullName>
    </recommendedName>
</protein>
<evidence type="ECO:0000256" key="6">
    <source>
        <dbReference type="ARBA" id="ARBA00023242"/>
    </source>
</evidence>
<comment type="subcellular location">
    <subcellularLocation>
        <location evidence="1">Nucleus</location>
    </subcellularLocation>
</comment>
<dbReference type="FunFam" id="3.30.160.60:FF:001273">
    <property type="entry name" value="Zinc finger protein"/>
    <property type="match status" value="1"/>
</dbReference>
<dbReference type="AlphaFoldDB" id="A0A6V7VDJ3"/>
<keyword evidence="2" id="KW-0479">Metal-binding</keyword>
<evidence type="ECO:0000313" key="10">
    <source>
        <dbReference type="EMBL" id="CAD2173049.1"/>
    </source>
</evidence>
<dbReference type="FunFam" id="3.30.160.60:FF:001513">
    <property type="entry name" value="Zinc finger, C2H2 type"/>
    <property type="match status" value="1"/>
</dbReference>
<keyword evidence="4 7" id="KW-0863">Zinc-finger</keyword>
<feature type="region of interest" description="Disordered" evidence="8">
    <location>
        <begin position="89"/>
        <end position="116"/>
    </location>
</feature>
<dbReference type="SMART" id="SM00355">
    <property type="entry name" value="ZnF_C2H2"/>
    <property type="match status" value="7"/>
</dbReference>
<evidence type="ECO:0000256" key="8">
    <source>
        <dbReference type="SAM" id="MobiDB-lite"/>
    </source>
</evidence>
<proteinExistence type="predicted"/>
<organism evidence="10 11">
    <name type="scientific">Meloidogyne enterolobii</name>
    <name type="common">Root-knot nematode worm</name>
    <name type="synonym">Meloidogyne mayaguensis</name>
    <dbReference type="NCBI Taxonomy" id="390850"/>
    <lineage>
        <taxon>Eukaryota</taxon>
        <taxon>Metazoa</taxon>
        <taxon>Ecdysozoa</taxon>
        <taxon>Nematoda</taxon>
        <taxon>Chromadorea</taxon>
        <taxon>Rhabditida</taxon>
        <taxon>Tylenchina</taxon>
        <taxon>Tylenchomorpha</taxon>
        <taxon>Tylenchoidea</taxon>
        <taxon>Meloidogynidae</taxon>
        <taxon>Meloidogyninae</taxon>
        <taxon>Meloidogyne</taxon>
    </lineage>
</organism>
<sequence length="408" mass="46732">MEATTETETTTISSSPLPLQLNTNYCCAYLCNLCPRTSFHSMELLDQHMRDEHQGNENKLKMKENVKIEENNEKEQQINQQPETIFDQSEVEQQQHLLNSSNLSTSPSSAFSIPQPPQNNLTIINKLADLTCKKCPGGKTFTSREHLELHNTNTHRDRPQYCCNQCGALFSVKRELATHLRVHSGEQPHQCEKCGKEFGTRQLLKKHTMWHTGERSHVCPSCGKAFFQKGHLTQHLMIHKGGRPHKCSLCSKTFIFKFDLNRHLKIHTDRSFVCGRCSKCFQQEVELEGHVLNCKRSSANIIRRNKRPSKRREPFFNNSTNIEENEIPLKKPSLTFKNEEESNNEQYNEFMKKNETNGGNDQALNVSISSSPINSKPPTSSPIIYQPSPSINIPPIPHQQQLPPYNNN</sequence>
<accession>A0A6V7VDJ3</accession>
<evidence type="ECO:0000256" key="3">
    <source>
        <dbReference type="ARBA" id="ARBA00022737"/>
    </source>
</evidence>
<dbReference type="PANTHER" id="PTHR16515">
    <property type="entry name" value="PR DOMAIN ZINC FINGER PROTEIN"/>
    <property type="match status" value="1"/>
</dbReference>
<dbReference type="PROSITE" id="PS50157">
    <property type="entry name" value="ZINC_FINGER_C2H2_2"/>
    <property type="match status" value="4"/>
</dbReference>
<feature type="domain" description="C2H2-type" evidence="9">
    <location>
        <begin position="245"/>
        <end position="272"/>
    </location>
</feature>
<dbReference type="EMBL" id="CAJEWN010000211">
    <property type="protein sequence ID" value="CAD2173049.1"/>
    <property type="molecule type" value="Genomic_DNA"/>
</dbReference>
<evidence type="ECO:0000256" key="4">
    <source>
        <dbReference type="ARBA" id="ARBA00022771"/>
    </source>
</evidence>
<feature type="compositionally biased region" description="Low complexity" evidence="8">
    <location>
        <begin position="367"/>
        <end position="391"/>
    </location>
</feature>
<dbReference type="InterPro" id="IPR013087">
    <property type="entry name" value="Znf_C2H2_type"/>
</dbReference>
<feature type="compositionally biased region" description="Low complexity" evidence="8">
    <location>
        <begin position="398"/>
        <end position="408"/>
    </location>
</feature>
<evidence type="ECO:0000259" key="9">
    <source>
        <dbReference type="PROSITE" id="PS50157"/>
    </source>
</evidence>
<keyword evidence="3" id="KW-0677">Repeat</keyword>
<name>A0A6V7VDJ3_MELEN</name>
<evidence type="ECO:0000313" key="11">
    <source>
        <dbReference type="Proteomes" id="UP000580250"/>
    </source>
</evidence>
<dbReference type="Pfam" id="PF00096">
    <property type="entry name" value="zf-C2H2"/>
    <property type="match status" value="3"/>
</dbReference>
<evidence type="ECO:0000256" key="2">
    <source>
        <dbReference type="ARBA" id="ARBA00022723"/>
    </source>
</evidence>
<dbReference type="PANTHER" id="PTHR16515:SF49">
    <property type="entry name" value="GASTRULA ZINC FINGER PROTEIN XLCGF49.1-LIKE-RELATED"/>
    <property type="match status" value="1"/>
</dbReference>
<dbReference type="GO" id="GO:0010468">
    <property type="term" value="P:regulation of gene expression"/>
    <property type="evidence" value="ECO:0007669"/>
    <property type="project" value="TreeGrafter"/>
</dbReference>
<dbReference type="Proteomes" id="UP000580250">
    <property type="component" value="Unassembled WGS sequence"/>
</dbReference>
<dbReference type="GO" id="GO:0008270">
    <property type="term" value="F:zinc ion binding"/>
    <property type="evidence" value="ECO:0007669"/>
    <property type="project" value="UniProtKB-KW"/>
</dbReference>
<feature type="domain" description="C2H2-type" evidence="9">
    <location>
        <begin position="189"/>
        <end position="216"/>
    </location>
</feature>
<dbReference type="FunFam" id="3.30.160.60:FF:000145">
    <property type="entry name" value="Zinc finger protein 574"/>
    <property type="match status" value="1"/>
</dbReference>
<reference evidence="10 11" key="1">
    <citation type="submission" date="2020-08" db="EMBL/GenBank/DDBJ databases">
        <authorList>
            <person name="Koutsovoulos G."/>
            <person name="Danchin GJ E."/>
        </authorList>
    </citation>
    <scope>NUCLEOTIDE SEQUENCE [LARGE SCALE GENOMIC DNA]</scope>
</reference>
<dbReference type="PROSITE" id="PS00028">
    <property type="entry name" value="ZINC_FINGER_C2H2_1"/>
    <property type="match status" value="4"/>
</dbReference>
<dbReference type="Gene3D" id="3.30.160.60">
    <property type="entry name" value="Classic Zinc Finger"/>
    <property type="match status" value="4"/>
</dbReference>